<sequence>MAKSQKLMMEYILIIGILLVVIIGLKILIQAKLKKIKEIGTNENLNRITNNFPENVEIAKKILKSLNNETTKVKENDQNESSFYFVLTDTITIANIRNSYTRIQTIAHECIHSVQNKGILLFHNIYSHLYQLYFIALIILTAVGVVKNYLLQIIVLLILHSVFYMIRSYLEMDAMIKARYIAKEYMKQENIIKEDDQEKIINAYDKLNEKGIRLANYQYFIGGLVKVIIFCMEIILLQSFR</sequence>
<keyword evidence="1" id="KW-0812">Transmembrane</keyword>
<feature type="transmembrane region" description="Helical" evidence="1">
    <location>
        <begin position="219"/>
        <end position="240"/>
    </location>
</feature>
<organism evidence="2 3">
    <name type="scientific">Candidatus Merdicola faecigallinarum</name>
    <dbReference type="NCBI Taxonomy" id="2840862"/>
    <lineage>
        <taxon>Bacteria</taxon>
        <taxon>Bacillati</taxon>
        <taxon>Bacillota</taxon>
        <taxon>Clostridia</taxon>
        <taxon>Candidatus Merdicola</taxon>
    </lineage>
</organism>
<dbReference type="Proteomes" id="UP000824093">
    <property type="component" value="Unassembled WGS sequence"/>
</dbReference>
<reference evidence="2" key="1">
    <citation type="submission" date="2020-10" db="EMBL/GenBank/DDBJ databases">
        <authorList>
            <person name="Gilroy R."/>
        </authorList>
    </citation>
    <scope>NUCLEOTIDE SEQUENCE</scope>
    <source>
        <strain evidence="2">CHK195-15760</strain>
    </source>
</reference>
<dbReference type="AlphaFoldDB" id="A0A9D1M207"/>
<comment type="caution">
    <text evidence="2">The sequence shown here is derived from an EMBL/GenBank/DDBJ whole genome shotgun (WGS) entry which is preliminary data.</text>
</comment>
<evidence type="ECO:0000313" key="3">
    <source>
        <dbReference type="Proteomes" id="UP000824093"/>
    </source>
</evidence>
<accession>A0A9D1M207</accession>
<protein>
    <submittedName>
        <fullName evidence="2">Zinc metallopeptidase</fullName>
    </submittedName>
</protein>
<name>A0A9D1M207_9FIRM</name>
<keyword evidence="1" id="KW-1133">Transmembrane helix</keyword>
<feature type="transmembrane region" description="Helical" evidence="1">
    <location>
        <begin position="149"/>
        <end position="170"/>
    </location>
</feature>
<keyword evidence="1" id="KW-0472">Membrane</keyword>
<proteinExistence type="predicted"/>
<gene>
    <name evidence="2" type="ORF">IAB70_06280</name>
</gene>
<evidence type="ECO:0000313" key="2">
    <source>
        <dbReference type="EMBL" id="HIU52199.1"/>
    </source>
</evidence>
<evidence type="ECO:0000256" key="1">
    <source>
        <dbReference type="SAM" id="Phobius"/>
    </source>
</evidence>
<dbReference type="EMBL" id="DVNH01000048">
    <property type="protein sequence ID" value="HIU52199.1"/>
    <property type="molecule type" value="Genomic_DNA"/>
</dbReference>
<feature type="transmembrane region" description="Helical" evidence="1">
    <location>
        <begin position="12"/>
        <end position="29"/>
    </location>
</feature>
<reference evidence="2" key="2">
    <citation type="journal article" date="2021" name="PeerJ">
        <title>Extensive microbial diversity within the chicken gut microbiome revealed by metagenomics and culture.</title>
        <authorList>
            <person name="Gilroy R."/>
            <person name="Ravi A."/>
            <person name="Getino M."/>
            <person name="Pursley I."/>
            <person name="Horton D.L."/>
            <person name="Alikhan N.F."/>
            <person name="Baker D."/>
            <person name="Gharbi K."/>
            <person name="Hall N."/>
            <person name="Watson M."/>
            <person name="Adriaenssens E.M."/>
            <person name="Foster-Nyarko E."/>
            <person name="Jarju S."/>
            <person name="Secka A."/>
            <person name="Antonio M."/>
            <person name="Oren A."/>
            <person name="Chaudhuri R.R."/>
            <person name="La Ragione R."/>
            <person name="Hildebrand F."/>
            <person name="Pallen M.J."/>
        </authorList>
    </citation>
    <scope>NUCLEOTIDE SEQUENCE</scope>
    <source>
        <strain evidence="2">CHK195-15760</strain>
    </source>
</reference>
<feature type="transmembrane region" description="Helical" evidence="1">
    <location>
        <begin position="125"/>
        <end position="143"/>
    </location>
</feature>